<dbReference type="OrthoDB" id="69550at2759"/>
<gene>
    <name evidence="3" type="ORF">C6P40_002918</name>
</gene>
<comment type="caution">
    <text evidence="3">The sequence shown here is derived from an EMBL/GenBank/DDBJ whole genome shotgun (WGS) entry which is preliminary data.</text>
</comment>
<dbReference type="EMBL" id="PUHW01000032">
    <property type="protein sequence ID" value="KAG0690425.1"/>
    <property type="molecule type" value="Genomic_DNA"/>
</dbReference>
<organism evidence="3 4">
    <name type="scientific">Pichia californica</name>
    <dbReference type="NCBI Taxonomy" id="460514"/>
    <lineage>
        <taxon>Eukaryota</taxon>
        <taxon>Fungi</taxon>
        <taxon>Dikarya</taxon>
        <taxon>Ascomycota</taxon>
        <taxon>Saccharomycotina</taxon>
        <taxon>Pichiomycetes</taxon>
        <taxon>Pichiales</taxon>
        <taxon>Pichiaceae</taxon>
        <taxon>Pichia</taxon>
    </lineage>
</organism>
<feature type="compositionally biased region" description="Basic and acidic residues" evidence="1">
    <location>
        <begin position="90"/>
        <end position="99"/>
    </location>
</feature>
<feature type="compositionally biased region" description="Basic residues" evidence="1">
    <location>
        <begin position="17"/>
        <end position="26"/>
    </location>
</feature>
<dbReference type="AlphaFoldDB" id="A0A9P7BHF3"/>
<reference evidence="3" key="1">
    <citation type="submission" date="2020-11" db="EMBL/GenBank/DDBJ databases">
        <title>Kefir isolates.</title>
        <authorList>
            <person name="Marcisauskas S."/>
            <person name="Kim Y."/>
            <person name="Blasche S."/>
        </authorList>
    </citation>
    <scope>NUCLEOTIDE SEQUENCE</scope>
    <source>
        <strain evidence="3">Olga-1</strain>
    </source>
</reference>
<evidence type="ECO:0000256" key="1">
    <source>
        <dbReference type="SAM" id="MobiDB-lite"/>
    </source>
</evidence>
<name>A0A9P7BHF3_9ASCO</name>
<accession>A0A9P7BHF3</accession>
<feature type="region of interest" description="Disordered" evidence="1">
    <location>
        <begin position="1"/>
        <end position="99"/>
    </location>
</feature>
<evidence type="ECO:0000313" key="4">
    <source>
        <dbReference type="Proteomes" id="UP000697127"/>
    </source>
</evidence>
<feature type="compositionally biased region" description="Basic and acidic residues" evidence="1">
    <location>
        <begin position="63"/>
        <end position="75"/>
    </location>
</feature>
<evidence type="ECO:0000259" key="2">
    <source>
        <dbReference type="Pfam" id="PF14615"/>
    </source>
</evidence>
<feature type="domain" description="Ribosome-assembly protein 3 C-terminal" evidence="2">
    <location>
        <begin position="135"/>
        <end position="178"/>
    </location>
</feature>
<evidence type="ECO:0000313" key="3">
    <source>
        <dbReference type="EMBL" id="KAG0690425.1"/>
    </source>
</evidence>
<feature type="compositionally biased region" description="Polar residues" evidence="1">
    <location>
        <begin position="80"/>
        <end position="89"/>
    </location>
</feature>
<sequence>MATSLKSRKDANAVNSKNRRSRKKRRTEISSSEEDSSSSSSSDNDSDSDINEGEKEANEDEDIIMKDKDEDKSGMEIDNLQMQNISNLKENNKKTDKDISQTRLKLRQMDDINILQGNNNNTGKEGIDTTGISSDEWLKMMLVEYGDDIETLRTKAADFRGESISILAEMLRSTKDIFREV</sequence>
<feature type="compositionally biased region" description="Acidic residues" evidence="1">
    <location>
        <begin position="44"/>
        <end position="62"/>
    </location>
</feature>
<keyword evidence="4" id="KW-1185">Reference proteome</keyword>
<dbReference type="Pfam" id="PF14615">
    <property type="entry name" value="Rsa3"/>
    <property type="match status" value="1"/>
</dbReference>
<dbReference type="InterPro" id="IPR028217">
    <property type="entry name" value="Rsa3_C"/>
</dbReference>
<proteinExistence type="predicted"/>
<dbReference type="Proteomes" id="UP000697127">
    <property type="component" value="Unassembled WGS sequence"/>
</dbReference>
<protein>
    <recommendedName>
        <fullName evidence="2">Ribosome-assembly protein 3 C-terminal domain-containing protein</fullName>
    </recommendedName>
</protein>